<evidence type="ECO:0000256" key="3">
    <source>
        <dbReference type="SAM" id="SignalP"/>
    </source>
</evidence>
<keyword evidence="6" id="KW-1185">Reference proteome</keyword>
<dbReference type="AlphaFoldDB" id="A0AAN6MJV0"/>
<feature type="coiled-coil region" evidence="1">
    <location>
        <begin position="323"/>
        <end position="350"/>
    </location>
</feature>
<dbReference type="GO" id="GO:0006508">
    <property type="term" value="P:proteolysis"/>
    <property type="evidence" value="ECO:0007669"/>
    <property type="project" value="InterPro"/>
</dbReference>
<keyword evidence="3" id="KW-0732">Signal</keyword>
<dbReference type="Gene3D" id="3.40.50.200">
    <property type="entry name" value="Peptidase S8/S53 domain"/>
    <property type="match status" value="1"/>
</dbReference>
<evidence type="ECO:0000256" key="2">
    <source>
        <dbReference type="SAM" id="MobiDB-lite"/>
    </source>
</evidence>
<organism evidence="5 6">
    <name type="scientific">Staphylotrichum tortipilum</name>
    <dbReference type="NCBI Taxonomy" id="2831512"/>
    <lineage>
        <taxon>Eukaryota</taxon>
        <taxon>Fungi</taxon>
        <taxon>Dikarya</taxon>
        <taxon>Ascomycota</taxon>
        <taxon>Pezizomycotina</taxon>
        <taxon>Sordariomycetes</taxon>
        <taxon>Sordariomycetidae</taxon>
        <taxon>Sordariales</taxon>
        <taxon>Chaetomiaceae</taxon>
        <taxon>Staphylotrichum</taxon>
    </lineage>
</organism>
<gene>
    <name evidence="5" type="ORF">C8A05DRAFT_15670</name>
</gene>
<feature type="signal peptide" evidence="3">
    <location>
        <begin position="1"/>
        <end position="20"/>
    </location>
</feature>
<comment type="caution">
    <text evidence="5">The sequence shown here is derived from an EMBL/GenBank/DDBJ whole genome shotgun (WGS) entry which is preliminary data.</text>
</comment>
<proteinExistence type="predicted"/>
<sequence length="1055" mass="112337">MARSLPLLALFFFCLSLGSAHNIPDRLSRPIFAPSTVKRATSEDPSCPAGYLCDQEPCPSSAICPSGEMCVNFEGTLACVPQRSSWCALNPDSFQGVGCWDGICCHGQCYTSNAVCCDNSAVRCTLGQACNVCPRGQECAANGGCSAATSIGPDLDPTTTTSATSSSSSVPTSTSSTSSMSQASSTSSNSTTTAAPTSSSTWTAPPSPTTVAAVDPFQSPTCVVDSTDNRVLVNGSVSDLSSTGITVEKCLELGEGWQYAGVEYGGECFWGDFPVNLQTANPADCNQPCSGNPQQLCGSGNRMIMYQDPTWVVPTRPDLAAQVDEYLELLAELQGLIQDWNDLIEQAIAQANSGSTKMRRQVNADLLAQIATARNAIISLRARWTQLTATITRHFKTGDNYRILEEYEMDYLNQVYPPIDEQLAAIGSDVATVATSGLQVVGTLAGRALVTIGKRRIKQGGIIIAAATGIFTVGYELFDSLFGGDDNTPPPVTIPPTTTPEPTKTSTSTSSSSTCTYTEGPMPVIVVTKKGTTMSQFQGLVNSLPVDKDAEALTNSYLPNWCYIGKMDRCAAEKLWDNPYVEAMSLNRPVVIFEGDDVDPATLDLNAPLKKRSIVNVSDPLSARTLGASKRYVTQADSGVHLRWLSGQSRQKGNIGQFYDFEDYLFDDRSLNPAPAFPPRIYIIDTYFLSTHQDFSSRVKSKIAVTGDFGDVSFNGNSHGTCMTSIAAGTWTGVYKDADIVLVQAKFNSGQEAVAIDSIIKAYSAIMNDVQALSLEGNAVVSQSFGVPVRYLWFDGGPAPIEGTQNTDAIGVYLNCLFEIGVAAAASSGNYADNPDRSEFAKLEAQSPRRNGGTNSPLVVVGNADYDGNRVPASNWEDPNNRGILTLYAPGVNILCAVRTNTNAWAVEEPGTSQATAVTAGLMAYFLSDPVLQAQFTAGGNQNMPMRLKQHLITVSTQQKGIGGWGDLNTDNVPRLANGENVECTTDTVQGAPAVPAFVMPPVTATGKQLVTSVVSEGLNVVLPAALRVSLFPLRVLFGDRELTLTSLRVTTASR</sequence>
<evidence type="ECO:0000259" key="4">
    <source>
        <dbReference type="PROSITE" id="PS51212"/>
    </source>
</evidence>
<dbReference type="EMBL" id="MU855522">
    <property type="protein sequence ID" value="KAK3902245.1"/>
    <property type="molecule type" value="Genomic_DNA"/>
</dbReference>
<dbReference type="Pfam" id="PF01822">
    <property type="entry name" value="WSC"/>
    <property type="match status" value="1"/>
</dbReference>
<dbReference type="SUPFAM" id="SSF52743">
    <property type="entry name" value="Subtilisin-like"/>
    <property type="match status" value="1"/>
</dbReference>
<keyword evidence="1" id="KW-0175">Coiled coil</keyword>
<reference evidence="5" key="1">
    <citation type="journal article" date="2023" name="Mol. Phylogenet. Evol.">
        <title>Genome-scale phylogeny and comparative genomics of the fungal order Sordariales.</title>
        <authorList>
            <person name="Hensen N."/>
            <person name="Bonometti L."/>
            <person name="Westerberg I."/>
            <person name="Brannstrom I.O."/>
            <person name="Guillou S."/>
            <person name="Cros-Aarteil S."/>
            <person name="Calhoun S."/>
            <person name="Haridas S."/>
            <person name="Kuo A."/>
            <person name="Mondo S."/>
            <person name="Pangilinan J."/>
            <person name="Riley R."/>
            <person name="LaButti K."/>
            <person name="Andreopoulos B."/>
            <person name="Lipzen A."/>
            <person name="Chen C."/>
            <person name="Yan M."/>
            <person name="Daum C."/>
            <person name="Ng V."/>
            <person name="Clum A."/>
            <person name="Steindorff A."/>
            <person name="Ohm R.A."/>
            <person name="Martin F."/>
            <person name="Silar P."/>
            <person name="Natvig D.O."/>
            <person name="Lalanne C."/>
            <person name="Gautier V."/>
            <person name="Ament-Velasquez S.L."/>
            <person name="Kruys A."/>
            <person name="Hutchinson M.I."/>
            <person name="Powell A.J."/>
            <person name="Barry K."/>
            <person name="Miller A.N."/>
            <person name="Grigoriev I.V."/>
            <person name="Debuchy R."/>
            <person name="Gladieux P."/>
            <person name="Hiltunen Thoren M."/>
            <person name="Johannesson H."/>
        </authorList>
    </citation>
    <scope>NUCLEOTIDE SEQUENCE</scope>
    <source>
        <strain evidence="5">CBS 103.79</strain>
    </source>
</reference>
<feature type="region of interest" description="Disordered" evidence="2">
    <location>
        <begin position="156"/>
        <end position="213"/>
    </location>
</feature>
<feature type="compositionally biased region" description="Low complexity" evidence="2">
    <location>
        <begin position="157"/>
        <end position="204"/>
    </location>
</feature>
<feature type="region of interest" description="Disordered" evidence="2">
    <location>
        <begin position="486"/>
        <end position="516"/>
    </location>
</feature>
<dbReference type="Proteomes" id="UP001303889">
    <property type="component" value="Unassembled WGS sequence"/>
</dbReference>
<accession>A0AAN6MJV0</accession>
<evidence type="ECO:0000313" key="6">
    <source>
        <dbReference type="Proteomes" id="UP001303889"/>
    </source>
</evidence>
<dbReference type="PROSITE" id="PS51212">
    <property type="entry name" value="WSC"/>
    <property type="match status" value="1"/>
</dbReference>
<dbReference type="InterPro" id="IPR036852">
    <property type="entry name" value="Peptidase_S8/S53_dom_sf"/>
</dbReference>
<feature type="chain" id="PRO_5042982781" description="WSC domain-containing protein" evidence="3">
    <location>
        <begin position="21"/>
        <end position="1055"/>
    </location>
</feature>
<feature type="compositionally biased region" description="Low complexity" evidence="2">
    <location>
        <begin position="500"/>
        <end position="516"/>
    </location>
</feature>
<evidence type="ECO:0000256" key="1">
    <source>
        <dbReference type="SAM" id="Coils"/>
    </source>
</evidence>
<feature type="compositionally biased region" description="Pro residues" evidence="2">
    <location>
        <begin position="488"/>
        <end position="499"/>
    </location>
</feature>
<dbReference type="InterPro" id="IPR002889">
    <property type="entry name" value="WSC_carb-bd"/>
</dbReference>
<protein>
    <recommendedName>
        <fullName evidence="4">WSC domain-containing protein</fullName>
    </recommendedName>
</protein>
<feature type="domain" description="WSC" evidence="4">
    <location>
        <begin position="216"/>
        <end position="309"/>
    </location>
</feature>
<dbReference type="SMART" id="SM00321">
    <property type="entry name" value="WSC"/>
    <property type="match status" value="1"/>
</dbReference>
<dbReference type="GO" id="GO:0004252">
    <property type="term" value="F:serine-type endopeptidase activity"/>
    <property type="evidence" value="ECO:0007669"/>
    <property type="project" value="InterPro"/>
</dbReference>
<name>A0AAN6MJV0_9PEZI</name>
<reference evidence="5" key="2">
    <citation type="submission" date="2023-05" db="EMBL/GenBank/DDBJ databases">
        <authorList>
            <consortium name="Lawrence Berkeley National Laboratory"/>
            <person name="Steindorff A."/>
            <person name="Hensen N."/>
            <person name="Bonometti L."/>
            <person name="Westerberg I."/>
            <person name="Brannstrom I.O."/>
            <person name="Guillou S."/>
            <person name="Cros-Aarteil S."/>
            <person name="Calhoun S."/>
            <person name="Haridas S."/>
            <person name="Kuo A."/>
            <person name="Mondo S."/>
            <person name="Pangilinan J."/>
            <person name="Riley R."/>
            <person name="Labutti K."/>
            <person name="Andreopoulos B."/>
            <person name="Lipzen A."/>
            <person name="Chen C."/>
            <person name="Yanf M."/>
            <person name="Daum C."/>
            <person name="Ng V."/>
            <person name="Clum A."/>
            <person name="Ohm R."/>
            <person name="Martin F."/>
            <person name="Silar P."/>
            <person name="Natvig D."/>
            <person name="Lalanne C."/>
            <person name="Gautier V."/>
            <person name="Ament-Velasquez S.L."/>
            <person name="Kruys A."/>
            <person name="Hutchinson M.I."/>
            <person name="Powell A.J."/>
            <person name="Barry K."/>
            <person name="Miller A.N."/>
            <person name="Grigoriev I.V."/>
            <person name="Debuchy R."/>
            <person name="Gladieux P."/>
            <person name="Thoren M.H."/>
            <person name="Johannesson H."/>
        </authorList>
    </citation>
    <scope>NUCLEOTIDE SEQUENCE</scope>
    <source>
        <strain evidence="5">CBS 103.79</strain>
    </source>
</reference>
<evidence type="ECO:0000313" key="5">
    <source>
        <dbReference type="EMBL" id="KAK3902245.1"/>
    </source>
</evidence>